<dbReference type="PROSITE" id="PS50283">
    <property type="entry name" value="NA_SOLUT_SYMP_3"/>
    <property type="match status" value="1"/>
</dbReference>
<dbReference type="InterPro" id="IPR052244">
    <property type="entry name" value="Choline_transporter"/>
</dbReference>
<sequence length="277" mass="30998">MAINVVGLVVLLLFYIVILVVGVVAARRTNMSTKVTAMESSIVAGRDLNTVVGIFTITATTVGGGYINGTAESIASSGLVWTLAPFGIFIGLILGNIFHRLPKPYLAQLFWNFGSSMLFNLVLDATHRLPKPYLAQLFGNFGSSMLFNLTKRASVMFHSVRNISMNSVHQLAIQTSYADVILMLVQDMEKFVIEIYFVKSNYEVDLTVSVGFFIHFKFNGIICFKIINKVEICSQHSNKTLNNSVNEYHSYNGLQMNISFFSFFFFLWSHVSIFSFV</sequence>
<dbReference type="PANTHER" id="PTHR45897">
    <property type="entry name" value="HIGH-AFFINITY CHOLINE TRANSPORTER 1"/>
    <property type="match status" value="1"/>
</dbReference>
<keyword evidence="3" id="KW-0915">Sodium</keyword>
<keyword evidence="5" id="KW-0325">Glycoprotein</keyword>
<organism evidence="8 9">
    <name type="scientific">Mytilus galloprovincialis</name>
    <name type="common">Mediterranean mussel</name>
    <dbReference type="NCBI Taxonomy" id="29158"/>
    <lineage>
        <taxon>Eukaryota</taxon>
        <taxon>Metazoa</taxon>
        <taxon>Spiralia</taxon>
        <taxon>Lophotrochozoa</taxon>
        <taxon>Mollusca</taxon>
        <taxon>Bivalvia</taxon>
        <taxon>Autobranchia</taxon>
        <taxon>Pteriomorphia</taxon>
        <taxon>Mytilida</taxon>
        <taxon>Mytiloidea</taxon>
        <taxon>Mytilidae</taxon>
        <taxon>Mytilinae</taxon>
        <taxon>Mytilus</taxon>
    </lineage>
</organism>
<name>A0A8B6EI05_MYTGA</name>
<evidence type="ECO:0000313" key="9">
    <source>
        <dbReference type="Proteomes" id="UP000596742"/>
    </source>
</evidence>
<feature type="transmembrane region" description="Helical" evidence="7">
    <location>
        <begin position="79"/>
        <end position="97"/>
    </location>
</feature>
<dbReference type="OrthoDB" id="546820at2759"/>
<accession>A0A8B6EI05</accession>
<keyword evidence="6" id="KW-0739">Sodium transport</keyword>
<dbReference type="GO" id="GO:0005307">
    <property type="term" value="F:choline:sodium symporter activity"/>
    <property type="evidence" value="ECO:0007669"/>
    <property type="project" value="TreeGrafter"/>
</dbReference>
<gene>
    <name evidence="8" type="ORF">MGAL_10B036844</name>
</gene>
<keyword evidence="1" id="KW-0813">Transport</keyword>
<protein>
    <submittedName>
        <fullName evidence="8">Uncharacterized protein</fullName>
    </submittedName>
</protein>
<dbReference type="GO" id="GO:0008292">
    <property type="term" value="P:acetylcholine biosynthetic process"/>
    <property type="evidence" value="ECO:0007669"/>
    <property type="project" value="TreeGrafter"/>
</dbReference>
<keyword evidence="7" id="KW-1133">Transmembrane helix</keyword>
<proteinExistence type="predicted"/>
<evidence type="ECO:0000256" key="2">
    <source>
        <dbReference type="ARBA" id="ARBA00022847"/>
    </source>
</evidence>
<evidence type="ECO:0000256" key="7">
    <source>
        <dbReference type="SAM" id="Phobius"/>
    </source>
</evidence>
<evidence type="ECO:0000256" key="5">
    <source>
        <dbReference type="ARBA" id="ARBA00023180"/>
    </source>
</evidence>
<evidence type="ECO:0000256" key="3">
    <source>
        <dbReference type="ARBA" id="ARBA00023053"/>
    </source>
</evidence>
<dbReference type="InterPro" id="IPR001734">
    <property type="entry name" value="Na/solute_symporter"/>
</dbReference>
<reference evidence="8" key="1">
    <citation type="submission" date="2018-11" db="EMBL/GenBank/DDBJ databases">
        <authorList>
            <person name="Alioto T."/>
            <person name="Alioto T."/>
        </authorList>
    </citation>
    <scope>NUCLEOTIDE SEQUENCE</scope>
</reference>
<evidence type="ECO:0000256" key="1">
    <source>
        <dbReference type="ARBA" id="ARBA00022448"/>
    </source>
</evidence>
<dbReference type="PANTHER" id="PTHR45897:SF4">
    <property type="entry name" value="HIGH-AFFINITY CHOLINE TRANSPORTER 1"/>
    <property type="match status" value="1"/>
</dbReference>
<comment type="caution">
    <text evidence="8">The sequence shown here is derived from an EMBL/GenBank/DDBJ whole genome shotgun (WGS) entry which is preliminary data.</text>
</comment>
<keyword evidence="4" id="KW-0406">Ion transport</keyword>
<dbReference type="Proteomes" id="UP000596742">
    <property type="component" value="Unassembled WGS sequence"/>
</dbReference>
<keyword evidence="9" id="KW-1185">Reference proteome</keyword>
<evidence type="ECO:0000256" key="6">
    <source>
        <dbReference type="ARBA" id="ARBA00023201"/>
    </source>
</evidence>
<feature type="transmembrane region" description="Helical" evidence="7">
    <location>
        <begin position="47"/>
        <end position="67"/>
    </location>
</feature>
<keyword evidence="2" id="KW-0769">Symport</keyword>
<feature type="transmembrane region" description="Helical" evidence="7">
    <location>
        <begin position="6"/>
        <end position="26"/>
    </location>
</feature>
<keyword evidence="7" id="KW-0812">Transmembrane</keyword>
<dbReference type="GO" id="GO:0005886">
    <property type="term" value="C:plasma membrane"/>
    <property type="evidence" value="ECO:0007669"/>
    <property type="project" value="TreeGrafter"/>
</dbReference>
<feature type="non-terminal residue" evidence="8">
    <location>
        <position position="1"/>
    </location>
</feature>
<evidence type="ECO:0000256" key="4">
    <source>
        <dbReference type="ARBA" id="ARBA00023065"/>
    </source>
</evidence>
<feature type="transmembrane region" description="Helical" evidence="7">
    <location>
        <begin position="258"/>
        <end position="276"/>
    </location>
</feature>
<evidence type="ECO:0000313" key="8">
    <source>
        <dbReference type="EMBL" id="VDI34307.1"/>
    </source>
</evidence>
<dbReference type="AlphaFoldDB" id="A0A8B6EI05"/>
<keyword evidence="7" id="KW-0472">Membrane</keyword>
<dbReference type="EMBL" id="UYJE01005141">
    <property type="protein sequence ID" value="VDI34307.1"/>
    <property type="molecule type" value="Genomic_DNA"/>
</dbReference>